<dbReference type="GO" id="GO:0046983">
    <property type="term" value="F:protein dimerization activity"/>
    <property type="evidence" value="ECO:0007669"/>
    <property type="project" value="InterPro"/>
</dbReference>
<dbReference type="Gene3D" id="3.30.1360.10">
    <property type="entry name" value="RNA polymerase, RBP11-like subunit"/>
    <property type="match status" value="1"/>
</dbReference>
<dbReference type="InterPro" id="IPR050518">
    <property type="entry name" value="Rpo3/RPB3_RNA_Pol_subunit"/>
</dbReference>
<dbReference type="EMBL" id="BRYA01000083">
    <property type="protein sequence ID" value="GMI38251.1"/>
    <property type="molecule type" value="Genomic_DNA"/>
</dbReference>
<keyword evidence="2" id="KW-0804">Transcription</keyword>
<comment type="similarity">
    <text evidence="3">Belongs to the archaeal Rpo3/eukaryotic RPB3 RNA polymerase subunit family.</text>
</comment>
<protein>
    <recommendedName>
        <fullName evidence="4">DNA-directed RNA polymerase RpoA/D/Rpb3-type domain-containing protein</fullName>
    </recommendedName>
</protein>
<keyword evidence="6" id="KW-1185">Reference proteome</keyword>
<dbReference type="Proteomes" id="UP001165065">
    <property type="component" value="Unassembled WGS sequence"/>
</dbReference>
<sequence length="323" mass="36280">MPNQRFPKCKIVSSSQSSLSFELYDTDVSMANTLRRCMIAEVPTMAIDLVEFENNTSCLQDEYIAHRLGMIPCKVINADFKGGDCAEEFVPHFECTACEDFCDKCAVEFTLDVDYDVENGKRADDEKGTPVVVTSADLQSKSDKVMIASFVDNEERESSQDQGISIVKLTSGQAIKLKATARMGISKEHAKWCPVGVATYRFIPEVFLNQEQLAKLSLDQKKQLVDCCPDRILTLDDATGKIELAEGYEDRATFTEDLKYIQSAMKFHPEDEDFVRVTQSTNRFIFTVESTGSMHPEEIVKSALKRLQLKLSNLTEVITRLDA</sequence>
<dbReference type="GO" id="GO:0003677">
    <property type="term" value="F:DNA binding"/>
    <property type="evidence" value="ECO:0007669"/>
    <property type="project" value="InterPro"/>
</dbReference>
<dbReference type="SMART" id="SM00662">
    <property type="entry name" value="RPOLD"/>
    <property type="match status" value="1"/>
</dbReference>
<dbReference type="AlphaFoldDB" id="A0A9W7G932"/>
<keyword evidence="1" id="KW-0240">DNA-directed RNA polymerase</keyword>
<dbReference type="GO" id="GO:0003899">
    <property type="term" value="F:DNA-directed RNA polymerase activity"/>
    <property type="evidence" value="ECO:0007669"/>
    <property type="project" value="InterPro"/>
</dbReference>
<dbReference type="OrthoDB" id="270173at2759"/>
<dbReference type="Pfam" id="PF01000">
    <property type="entry name" value="RNA_pol_A_bac"/>
    <property type="match status" value="1"/>
</dbReference>
<dbReference type="InterPro" id="IPR011262">
    <property type="entry name" value="DNA-dir_RNA_pol_insert"/>
</dbReference>
<feature type="domain" description="DNA-directed RNA polymerase RpoA/D/Rpb3-type" evidence="4">
    <location>
        <begin position="18"/>
        <end position="317"/>
    </location>
</feature>
<dbReference type="Gene3D" id="2.170.120.12">
    <property type="entry name" value="DNA-directed RNA polymerase, insert domain"/>
    <property type="match status" value="1"/>
</dbReference>
<evidence type="ECO:0000313" key="5">
    <source>
        <dbReference type="EMBL" id="GMI38251.1"/>
    </source>
</evidence>
<comment type="caution">
    <text evidence="5">The sequence shown here is derived from an EMBL/GenBank/DDBJ whole genome shotgun (WGS) entry which is preliminary data.</text>
</comment>
<dbReference type="SUPFAM" id="SSF56553">
    <property type="entry name" value="Insert subdomain of RNA polymerase alpha subunit"/>
    <property type="match status" value="1"/>
</dbReference>
<dbReference type="Pfam" id="PF01193">
    <property type="entry name" value="RNA_pol_L"/>
    <property type="match status" value="1"/>
</dbReference>
<dbReference type="NCBIfam" id="NF001988">
    <property type="entry name" value="PRK00783.1"/>
    <property type="match status" value="1"/>
</dbReference>
<dbReference type="SUPFAM" id="SSF55257">
    <property type="entry name" value="RBP11-like subunits of RNA polymerase"/>
    <property type="match status" value="1"/>
</dbReference>
<dbReference type="InterPro" id="IPR036643">
    <property type="entry name" value="RNApol_insert_sf"/>
</dbReference>
<dbReference type="InterPro" id="IPR011263">
    <property type="entry name" value="DNA-dir_RNA_pol_RpoA/D/Rpb3"/>
</dbReference>
<evidence type="ECO:0000256" key="3">
    <source>
        <dbReference type="ARBA" id="ARBA00025804"/>
    </source>
</evidence>
<evidence type="ECO:0000313" key="6">
    <source>
        <dbReference type="Proteomes" id="UP001165065"/>
    </source>
</evidence>
<accession>A0A9W7G932</accession>
<reference evidence="6" key="1">
    <citation type="journal article" date="2023" name="Commun. Biol.">
        <title>Genome analysis of Parmales, the sister group of diatoms, reveals the evolutionary specialization of diatoms from phago-mixotrophs to photoautotrophs.</title>
        <authorList>
            <person name="Ban H."/>
            <person name="Sato S."/>
            <person name="Yoshikawa S."/>
            <person name="Yamada K."/>
            <person name="Nakamura Y."/>
            <person name="Ichinomiya M."/>
            <person name="Sato N."/>
            <person name="Blanc-Mathieu R."/>
            <person name="Endo H."/>
            <person name="Kuwata A."/>
            <person name="Ogata H."/>
        </authorList>
    </citation>
    <scope>NUCLEOTIDE SEQUENCE [LARGE SCALE GENOMIC DNA]</scope>
</reference>
<dbReference type="InterPro" id="IPR036603">
    <property type="entry name" value="RBP11-like"/>
</dbReference>
<evidence type="ECO:0000256" key="2">
    <source>
        <dbReference type="ARBA" id="ARBA00023163"/>
    </source>
</evidence>
<dbReference type="InterPro" id="IPR022842">
    <property type="entry name" value="RNAP_Rpo3/Rpb3/RPAC1"/>
</dbReference>
<name>A0A9W7G932_9STRA</name>
<evidence type="ECO:0000259" key="4">
    <source>
        <dbReference type="SMART" id="SM00662"/>
    </source>
</evidence>
<dbReference type="GO" id="GO:0006366">
    <property type="term" value="P:transcription by RNA polymerase II"/>
    <property type="evidence" value="ECO:0007669"/>
    <property type="project" value="TreeGrafter"/>
</dbReference>
<dbReference type="HAMAP" id="MF_00320">
    <property type="entry name" value="RNApol_arch_Rpo3"/>
    <property type="match status" value="1"/>
</dbReference>
<proteinExistence type="inferred from homology"/>
<dbReference type="PANTHER" id="PTHR11800:SF2">
    <property type="entry name" value="DNA-DIRECTED RNA POLYMERASE II SUBUNIT RPB3"/>
    <property type="match status" value="1"/>
</dbReference>
<dbReference type="PANTHER" id="PTHR11800">
    <property type="entry name" value="DNA-DIRECTED RNA POLYMERASE"/>
    <property type="match status" value="1"/>
</dbReference>
<dbReference type="GO" id="GO:0005665">
    <property type="term" value="C:RNA polymerase II, core complex"/>
    <property type="evidence" value="ECO:0007669"/>
    <property type="project" value="TreeGrafter"/>
</dbReference>
<dbReference type="InterPro" id="IPR001514">
    <property type="entry name" value="DNA-dir_RNA_pol_30-40kDasu_CS"/>
</dbReference>
<gene>
    <name evidence="5" type="ORF">TrCOL_g11060</name>
</gene>
<evidence type="ECO:0000256" key="1">
    <source>
        <dbReference type="ARBA" id="ARBA00022478"/>
    </source>
</evidence>
<organism evidence="5 6">
    <name type="scientific">Triparma columacea</name>
    <dbReference type="NCBI Taxonomy" id="722753"/>
    <lineage>
        <taxon>Eukaryota</taxon>
        <taxon>Sar</taxon>
        <taxon>Stramenopiles</taxon>
        <taxon>Ochrophyta</taxon>
        <taxon>Bolidophyceae</taxon>
        <taxon>Parmales</taxon>
        <taxon>Triparmaceae</taxon>
        <taxon>Triparma</taxon>
    </lineage>
</organism>
<dbReference type="PROSITE" id="PS00446">
    <property type="entry name" value="RNA_POL_D_30KD"/>
    <property type="match status" value="1"/>
</dbReference>